<dbReference type="Gene3D" id="3.40.50.720">
    <property type="entry name" value="NAD(P)-binding Rossmann-like Domain"/>
    <property type="match status" value="1"/>
</dbReference>
<keyword evidence="2" id="KW-0560">Oxidoreductase</keyword>
<evidence type="ECO:0000256" key="2">
    <source>
        <dbReference type="ARBA" id="ARBA00023002"/>
    </source>
</evidence>
<evidence type="ECO:0000313" key="4">
    <source>
        <dbReference type="EMBL" id="AWN23594.1"/>
    </source>
</evidence>
<feature type="domain" description="NAD-dependent epimerase/dehydratase" evidence="3">
    <location>
        <begin position="7"/>
        <end position="214"/>
    </location>
</feature>
<proteinExistence type="predicted"/>
<sequence>MQHVIFGSGPLGRATLGALLKRGETRVRVVNRSGQLSGVPPYVEVVRADAYHLESAQAAARGADIVYNCAAPTYSAQAWRTQLPLLWGNILESAAAAQARLVIGDNLYMYDEVAQRQPSQLIHEDLPMHSTTSKGQARIEVVQQMLVAYQSGRVELTFARGSNFFGPFADAQSTLGGRVFGAILQGRTAQMLGHPDQPTSLTFIEDFGEAMVILGHSDAAFGRAWHVPNAPALTQRAALQRIAELAGQPLKFSVLPGWLLPVLGLAVPELREIREMLPKSQHPYLVSHERFADVYGDIHTPLDTALERTLAWFAGQLAVSRSAAPVPN</sequence>
<dbReference type="EMBL" id="CP029494">
    <property type="protein sequence ID" value="AWN23594.1"/>
    <property type="molecule type" value="Genomic_DNA"/>
</dbReference>
<dbReference type="PANTHER" id="PTHR47706">
    <property type="entry name" value="NMRA-LIKE FAMILY PROTEIN"/>
    <property type="match status" value="1"/>
</dbReference>
<dbReference type="OrthoDB" id="112777at2"/>
<evidence type="ECO:0000256" key="1">
    <source>
        <dbReference type="ARBA" id="ARBA00022857"/>
    </source>
</evidence>
<dbReference type="InterPro" id="IPR051609">
    <property type="entry name" value="NmrA/Isoflavone_reductase-like"/>
</dbReference>
<dbReference type="RefSeq" id="WP_109827322.1">
    <property type="nucleotide sequence ID" value="NZ_CP029494.1"/>
</dbReference>
<evidence type="ECO:0000259" key="3">
    <source>
        <dbReference type="Pfam" id="PF01370"/>
    </source>
</evidence>
<accession>A0A2Z3JS76</accession>
<dbReference type="Proteomes" id="UP000245368">
    <property type="component" value="Chromosome"/>
</dbReference>
<evidence type="ECO:0000313" key="5">
    <source>
        <dbReference type="Proteomes" id="UP000245368"/>
    </source>
</evidence>
<dbReference type="PANTHER" id="PTHR47706:SF9">
    <property type="entry name" value="NMRA-LIKE DOMAIN-CONTAINING PROTEIN-RELATED"/>
    <property type="match status" value="1"/>
</dbReference>
<name>A0A2Z3JS76_9DEIO</name>
<gene>
    <name evidence="4" type="ORF">DKM44_10430</name>
</gene>
<reference evidence="4 5" key="1">
    <citation type="submission" date="2018-05" db="EMBL/GenBank/DDBJ databases">
        <title>Complete Genome Sequence of Deinococcus sp. strain 17bor-2.</title>
        <authorList>
            <person name="Srinivasan S."/>
        </authorList>
    </citation>
    <scope>NUCLEOTIDE SEQUENCE [LARGE SCALE GENOMIC DNA]</scope>
    <source>
        <strain evidence="4 5">17bor-2</strain>
    </source>
</reference>
<protein>
    <submittedName>
        <fullName evidence="4">NAD-dependent dehydratase</fullName>
    </submittedName>
</protein>
<keyword evidence="1" id="KW-0521">NADP</keyword>
<dbReference type="Pfam" id="PF01370">
    <property type="entry name" value="Epimerase"/>
    <property type="match status" value="1"/>
</dbReference>
<keyword evidence="5" id="KW-1185">Reference proteome</keyword>
<dbReference type="KEGG" id="dez:DKM44_10430"/>
<dbReference type="SUPFAM" id="SSF51735">
    <property type="entry name" value="NAD(P)-binding Rossmann-fold domains"/>
    <property type="match status" value="1"/>
</dbReference>
<dbReference type="GO" id="GO:0016491">
    <property type="term" value="F:oxidoreductase activity"/>
    <property type="evidence" value="ECO:0007669"/>
    <property type="project" value="UniProtKB-KW"/>
</dbReference>
<dbReference type="InterPro" id="IPR036291">
    <property type="entry name" value="NAD(P)-bd_dom_sf"/>
</dbReference>
<dbReference type="InterPro" id="IPR001509">
    <property type="entry name" value="Epimerase_deHydtase"/>
</dbReference>
<organism evidence="4 5">
    <name type="scientific">Deinococcus irradiatisoli</name>
    <dbReference type="NCBI Taxonomy" id="2202254"/>
    <lineage>
        <taxon>Bacteria</taxon>
        <taxon>Thermotogati</taxon>
        <taxon>Deinococcota</taxon>
        <taxon>Deinococci</taxon>
        <taxon>Deinococcales</taxon>
        <taxon>Deinococcaceae</taxon>
        <taxon>Deinococcus</taxon>
    </lineage>
</organism>
<dbReference type="AlphaFoldDB" id="A0A2Z3JS76"/>